<dbReference type="AlphaFoldDB" id="A0A922L8C8"/>
<dbReference type="Proteomes" id="UP000790347">
    <property type="component" value="Unassembled WGS sequence"/>
</dbReference>
<accession>A0A922L8C8</accession>
<reference evidence="1" key="1">
    <citation type="submission" date="2013-05" db="EMBL/GenBank/DDBJ databases">
        <authorList>
            <person name="Yim A.K.Y."/>
            <person name="Chan T.F."/>
            <person name="Ji K.M."/>
            <person name="Liu X.Y."/>
            <person name="Zhou J.W."/>
            <person name="Li R.Q."/>
            <person name="Yang K.Y."/>
            <person name="Li J."/>
            <person name="Li M."/>
            <person name="Law P.T.W."/>
            <person name="Wu Y.L."/>
            <person name="Cai Z.L."/>
            <person name="Qin H."/>
            <person name="Bao Y."/>
            <person name="Leung R.K.K."/>
            <person name="Ng P.K.S."/>
            <person name="Zou J."/>
            <person name="Zhong X.J."/>
            <person name="Ran P.X."/>
            <person name="Zhong N.S."/>
            <person name="Liu Z.G."/>
            <person name="Tsui S.K.W."/>
        </authorList>
    </citation>
    <scope>NUCLEOTIDE SEQUENCE</scope>
    <source>
        <strain evidence="1">Derf</strain>
        <tissue evidence="1">Whole organism</tissue>
    </source>
</reference>
<keyword evidence="2" id="KW-1185">Reference proteome</keyword>
<organism evidence="1 2">
    <name type="scientific">Dermatophagoides farinae</name>
    <name type="common">American house dust mite</name>
    <dbReference type="NCBI Taxonomy" id="6954"/>
    <lineage>
        <taxon>Eukaryota</taxon>
        <taxon>Metazoa</taxon>
        <taxon>Ecdysozoa</taxon>
        <taxon>Arthropoda</taxon>
        <taxon>Chelicerata</taxon>
        <taxon>Arachnida</taxon>
        <taxon>Acari</taxon>
        <taxon>Acariformes</taxon>
        <taxon>Sarcoptiformes</taxon>
        <taxon>Astigmata</taxon>
        <taxon>Psoroptidia</taxon>
        <taxon>Analgoidea</taxon>
        <taxon>Pyroglyphidae</taxon>
        <taxon>Dermatophagoidinae</taxon>
        <taxon>Dermatophagoides</taxon>
    </lineage>
</organism>
<sequence>MIPNSKNSLVVALKMMMIKCIKPPKSYTVVQGTVYQSVKIERNEFEIRPSLRGTVEHIANRGPTVQYRQ</sequence>
<evidence type="ECO:0000313" key="1">
    <source>
        <dbReference type="EMBL" id="KAH9521442.1"/>
    </source>
</evidence>
<dbReference type="EMBL" id="ASGP02000002">
    <property type="protein sequence ID" value="KAH9521442.1"/>
    <property type="molecule type" value="Genomic_DNA"/>
</dbReference>
<gene>
    <name evidence="1" type="ORF">DERF_005102</name>
</gene>
<reference evidence="1" key="2">
    <citation type="journal article" date="2022" name="Res Sq">
        <title>Comparative Genomics Reveals Insights into the Divergent Evolution of Astigmatic Mites and Household Pest Adaptations.</title>
        <authorList>
            <person name="Xiong Q."/>
            <person name="Wan A.T.-Y."/>
            <person name="Liu X.-Y."/>
            <person name="Fung C.S.-H."/>
            <person name="Xiao X."/>
            <person name="Malainual N."/>
            <person name="Hou J."/>
            <person name="Wang L."/>
            <person name="Wang M."/>
            <person name="Yang K."/>
            <person name="Cui Y."/>
            <person name="Leung E."/>
            <person name="Nong W."/>
            <person name="Shin S.-K."/>
            <person name="Au S."/>
            <person name="Jeong K.Y."/>
            <person name="Chew F.T."/>
            <person name="Hui J."/>
            <person name="Leung T.F."/>
            <person name="Tungtrongchitr A."/>
            <person name="Zhong N."/>
            <person name="Liu Z."/>
            <person name="Tsui S."/>
        </authorList>
    </citation>
    <scope>NUCLEOTIDE SEQUENCE</scope>
    <source>
        <strain evidence="1">Derf</strain>
        <tissue evidence="1">Whole organism</tissue>
    </source>
</reference>
<comment type="caution">
    <text evidence="1">The sequence shown here is derived from an EMBL/GenBank/DDBJ whole genome shotgun (WGS) entry which is preliminary data.</text>
</comment>
<proteinExistence type="predicted"/>
<evidence type="ECO:0000313" key="2">
    <source>
        <dbReference type="Proteomes" id="UP000790347"/>
    </source>
</evidence>
<protein>
    <submittedName>
        <fullName evidence="1">Uncharacterized protein</fullName>
    </submittedName>
</protein>
<name>A0A922L8C8_DERFA</name>